<evidence type="ECO:0000313" key="2">
    <source>
        <dbReference type="EMBL" id="MRU16428.1"/>
    </source>
</evidence>
<accession>A0A844D549</accession>
<dbReference type="EMBL" id="SZWE01000001">
    <property type="protein sequence ID" value="MRU16428.1"/>
    <property type="molecule type" value="Genomic_DNA"/>
</dbReference>
<feature type="signal peptide" evidence="1">
    <location>
        <begin position="1"/>
        <end position="19"/>
    </location>
</feature>
<name>A0A844D549_9RHOB</name>
<comment type="caution">
    <text evidence="2">The sequence shown here is derived from an EMBL/GenBank/DDBJ whole genome shotgun (WGS) entry which is preliminary data.</text>
</comment>
<dbReference type="RefSeq" id="WP_154152642.1">
    <property type="nucleotide sequence ID" value="NZ_SZWE01000001.1"/>
</dbReference>
<protein>
    <recommendedName>
        <fullName evidence="4">Transferrin-binding protein B C-lobe/N-lobe beta barrel domain-containing protein</fullName>
    </recommendedName>
</protein>
<keyword evidence="3" id="KW-1185">Reference proteome</keyword>
<gene>
    <name evidence="2" type="ORF">FDP25_13375</name>
</gene>
<dbReference type="Proteomes" id="UP000564704">
    <property type="component" value="Unassembled WGS sequence"/>
</dbReference>
<organism evidence="2 3">
    <name type="scientific">Roseovarius bejariae</name>
    <dbReference type="NCBI Taxonomy" id="2576383"/>
    <lineage>
        <taxon>Bacteria</taxon>
        <taxon>Pseudomonadati</taxon>
        <taxon>Pseudomonadota</taxon>
        <taxon>Alphaproteobacteria</taxon>
        <taxon>Rhodobacterales</taxon>
        <taxon>Roseobacteraceae</taxon>
        <taxon>Roseovarius</taxon>
    </lineage>
</organism>
<evidence type="ECO:0008006" key="4">
    <source>
        <dbReference type="Google" id="ProtNLM"/>
    </source>
</evidence>
<reference evidence="2 3" key="1">
    <citation type="submission" date="2019-05" db="EMBL/GenBank/DDBJ databases">
        <title>Roseovarius bejariae sp. nov., a moderately halophylic bacterium isolated from a saline soil in Rambla Salada (Murcia).</title>
        <authorList>
            <person name="Castro D.J."/>
            <person name="Gomez-Altuve A."/>
            <person name="Reina J.C."/>
            <person name="Rodriguez M."/>
            <person name="Sampedro I."/>
            <person name="Llamas I."/>
            <person name="Martinez-Checa F."/>
        </authorList>
    </citation>
    <scope>NUCLEOTIDE SEQUENCE [LARGE SCALE GENOMIC DNA]</scope>
    <source>
        <strain evidence="2 3">A21</strain>
    </source>
</reference>
<sequence length="388" mass="41096">MTRLLGSVFLQVFFLAACGGGSNPFDPDEDVTVESGGDTETVETADPTTVNSLFAFAPDEGLTLNDVEYDAANDELVVNNLPFDGPEGRYDLLQQNGNTRIFQSRRTATTGQIDHYAVFIPGDDVRAAAALGDWGDFGYGGANVKRDSYELPSGVGEYVYLGTYAGLRNKNDRTGIELVQGDARLLLDVLDLDPNGNIQGSIIGEVTGRTRTTTGGAARADLPPIVLKRVSFDNQTGTFTGGTAVTRNPRDGSDFDTGDYQGFIGGPNGNEIAASVVIEGPGEIQEVFYEELTWTNTEQVEVEIGNTGLTVIEERTTSGTISGLNAQNRDAIQEQVDQGIQLGVLGADTSDLPATAVIESSETKSTFITGDGQAREIGVIATDVVATP</sequence>
<dbReference type="OrthoDB" id="7739218at2"/>
<keyword evidence="1" id="KW-0732">Signal</keyword>
<feature type="chain" id="PRO_5032715909" description="Transferrin-binding protein B C-lobe/N-lobe beta barrel domain-containing protein" evidence="1">
    <location>
        <begin position="20"/>
        <end position="388"/>
    </location>
</feature>
<dbReference type="PROSITE" id="PS51257">
    <property type="entry name" value="PROKAR_LIPOPROTEIN"/>
    <property type="match status" value="1"/>
</dbReference>
<evidence type="ECO:0000256" key="1">
    <source>
        <dbReference type="SAM" id="SignalP"/>
    </source>
</evidence>
<proteinExistence type="predicted"/>
<dbReference type="AlphaFoldDB" id="A0A844D549"/>
<evidence type="ECO:0000313" key="3">
    <source>
        <dbReference type="Proteomes" id="UP000564704"/>
    </source>
</evidence>